<proteinExistence type="predicted"/>
<evidence type="ECO:0000313" key="2">
    <source>
        <dbReference type="Proteomes" id="UP000299102"/>
    </source>
</evidence>
<dbReference type="Proteomes" id="UP000299102">
    <property type="component" value="Unassembled WGS sequence"/>
</dbReference>
<gene>
    <name evidence="1" type="ORF">EVAR_6004_1</name>
</gene>
<dbReference type="AlphaFoldDB" id="A0A4C1TAJ5"/>
<accession>A0A4C1TAJ5</accession>
<evidence type="ECO:0000313" key="1">
    <source>
        <dbReference type="EMBL" id="GBP11176.1"/>
    </source>
</evidence>
<reference evidence="1 2" key="1">
    <citation type="journal article" date="2019" name="Commun. Biol.">
        <title>The bagworm genome reveals a unique fibroin gene that provides high tensile strength.</title>
        <authorList>
            <person name="Kono N."/>
            <person name="Nakamura H."/>
            <person name="Ohtoshi R."/>
            <person name="Tomita M."/>
            <person name="Numata K."/>
            <person name="Arakawa K."/>
        </authorList>
    </citation>
    <scope>NUCLEOTIDE SEQUENCE [LARGE SCALE GENOMIC DNA]</scope>
</reference>
<organism evidence="1 2">
    <name type="scientific">Eumeta variegata</name>
    <name type="common">Bagworm moth</name>
    <name type="synonym">Eumeta japonica</name>
    <dbReference type="NCBI Taxonomy" id="151549"/>
    <lineage>
        <taxon>Eukaryota</taxon>
        <taxon>Metazoa</taxon>
        <taxon>Ecdysozoa</taxon>
        <taxon>Arthropoda</taxon>
        <taxon>Hexapoda</taxon>
        <taxon>Insecta</taxon>
        <taxon>Pterygota</taxon>
        <taxon>Neoptera</taxon>
        <taxon>Endopterygota</taxon>
        <taxon>Lepidoptera</taxon>
        <taxon>Glossata</taxon>
        <taxon>Ditrysia</taxon>
        <taxon>Tineoidea</taxon>
        <taxon>Psychidae</taxon>
        <taxon>Oiketicinae</taxon>
        <taxon>Eumeta</taxon>
    </lineage>
</organism>
<protein>
    <submittedName>
        <fullName evidence="1">Uncharacterized protein</fullName>
    </submittedName>
</protein>
<keyword evidence="2" id="KW-1185">Reference proteome</keyword>
<sequence length="93" mass="10492">MRAGRSDCVSGERGGVFHHSGMSYFLTFPRSPNAKGARTLKANGYRGFGHCLFTRPAHNNSGRRRISGCVYVSFDTLIYKRTQLPRRSVPWQV</sequence>
<dbReference type="EMBL" id="BGZK01000045">
    <property type="protein sequence ID" value="GBP11176.1"/>
    <property type="molecule type" value="Genomic_DNA"/>
</dbReference>
<comment type="caution">
    <text evidence="1">The sequence shown here is derived from an EMBL/GenBank/DDBJ whole genome shotgun (WGS) entry which is preliminary data.</text>
</comment>
<name>A0A4C1TAJ5_EUMVA</name>